<comment type="similarity">
    <text evidence="1">Belongs to the transferase hexapeptide repeat family.</text>
</comment>
<gene>
    <name evidence="3" type="ORF">PMAL9190_00442</name>
</gene>
<accession>A0A1Y6M6T7</accession>
<protein>
    <submittedName>
        <fullName evidence="3">Putative acetyltransferase</fullName>
        <ecNumber evidence="3">2.3.1.-</ecNumber>
    </submittedName>
</protein>
<keyword evidence="4" id="KW-1185">Reference proteome</keyword>
<dbReference type="InterPro" id="IPR011004">
    <property type="entry name" value="Trimer_LpxA-like_sf"/>
</dbReference>
<dbReference type="EC" id="2.3.1.-" evidence="3"/>
<evidence type="ECO:0000256" key="2">
    <source>
        <dbReference type="ARBA" id="ARBA00022679"/>
    </source>
</evidence>
<keyword evidence="3" id="KW-0012">Acyltransferase</keyword>
<dbReference type="GO" id="GO:0005829">
    <property type="term" value="C:cytosol"/>
    <property type="evidence" value="ECO:0007669"/>
    <property type="project" value="TreeGrafter"/>
</dbReference>
<dbReference type="Pfam" id="PF00132">
    <property type="entry name" value="Hexapep"/>
    <property type="match status" value="1"/>
</dbReference>
<dbReference type="Proteomes" id="UP000195963">
    <property type="component" value="Unassembled WGS sequence"/>
</dbReference>
<dbReference type="SUPFAM" id="SSF51161">
    <property type="entry name" value="Trimeric LpxA-like enzymes"/>
    <property type="match status" value="1"/>
</dbReference>
<evidence type="ECO:0000256" key="1">
    <source>
        <dbReference type="ARBA" id="ARBA00007274"/>
    </source>
</evidence>
<evidence type="ECO:0000313" key="3">
    <source>
        <dbReference type="EMBL" id="SMY32272.1"/>
    </source>
</evidence>
<sequence length="249" mass="27455">MMYLFSFAQCKKWLKNSQHPSAMALIRLFSIIRCFELPLPKWCQSTLYSLHRTLTSLWGYFSHCFYYLPAFKGRLHHYGKRTLLDNGLPFFSGPLVMSIGNDCRISGKTTFSGRTDSTNPTLTIGDNVDIGWQTTIAVGDKIIIGNNVRIASQGFLCGYPGHPIDPHLRAQGLADLPQQIGSIILEDDVWVCTRVSILGNVTIGSRSIIATGSVVTQSFPPDTLIAGNPAKAIKTLTFHSSSTHSEDTS</sequence>
<dbReference type="PANTHER" id="PTHR23416">
    <property type="entry name" value="SIALIC ACID SYNTHASE-RELATED"/>
    <property type="match status" value="1"/>
</dbReference>
<evidence type="ECO:0000313" key="4">
    <source>
        <dbReference type="Proteomes" id="UP000195963"/>
    </source>
</evidence>
<dbReference type="AlphaFoldDB" id="A0A1Y6M6T7"/>
<dbReference type="CDD" id="cd04647">
    <property type="entry name" value="LbH_MAT_like"/>
    <property type="match status" value="1"/>
</dbReference>
<reference evidence="4" key="1">
    <citation type="submission" date="2017-06" db="EMBL/GenBank/DDBJ databases">
        <authorList>
            <person name="Rodrigo-Torres L."/>
            <person name="Arahal R.D."/>
            <person name="Lucena T."/>
        </authorList>
    </citation>
    <scope>NUCLEOTIDE SEQUENCE [LARGE SCALE GENOMIC DNA]</scope>
    <source>
        <strain evidence="4">CECT 9190</strain>
    </source>
</reference>
<dbReference type="Gene3D" id="2.160.10.10">
    <property type="entry name" value="Hexapeptide repeat proteins"/>
    <property type="match status" value="1"/>
</dbReference>
<organism evidence="3 4">
    <name type="scientific">Photobacterium malacitanum</name>
    <dbReference type="NCBI Taxonomy" id="2204294"/>
    <lineage>
        <taxon>Bacteria</taxon>
        <taxon>Pseudomonadati</taxon>
        <taxon>Pseudomonadota</taxon>
        <taxon>Gammaproteobacteria</taxon>
        <taxon>Vibrionales</taxon>
        <taxon>Vibrionaceae</taxon>
        <taxon>Photobacterium</taxon>
    </lineage>
</organism>
<name>A0A1Y6M6T7_9GAMM</name>
<dbReference type="InterPro" id="IPR001451">
    <property type="entry name" value="Hexapep"/>
</dbReference>
<dbReference type="EMBL" id="FYAK01000001">
    <property type="protein sequence ID" value="SMY32272.1"/>
    <property type="molecule type" value="Genomic_DNA"/>
</dbReference>
<proteinExistence type="inferred from homology"/>
<dbReference type="InterPro" id="IPR051159">
    <property type="entry name" value="Hexapeptide_acetyltransf"/>
</dbReference>
<dbReference type="PANTHER" id="PTHR23416:SF23">
    <property type="entry name" value="ACETYLTRANSFERASE C18B11.09C-RELATED"/>
    <property type="match status" value="1"/>
</dbReference>
<keyword evidence="2 3" id="KW-0808">Transferase</keyword>
<dbReference type="GO" id="GO:0008374">
    <property type="term" value="F:O-acyltransferase activity"/>
    <property type="evidence" value="ECO:0007669"/>
    <property type="project" value="TreeGrafter"/>
</dbReference>